<evidence type="ECO:0000313" key="5">
    <source>
        <dbReference type="EMBL" id="GJN10940.1"/>
    </source>
</evidence>
<dbReference type="PANTHER" id="PTHR12599">
    <property type="entry name" value="PTERIN-4-ALPHA-CARBINOLAMINE DEHYDRATASE"/>
    <property type="match status" value="1"/>
</dbReference>
<dbReference type="Pfam" id="PF01329">
    <property type="entry name" value="Pterin_4a"/>
    <property type="match status" value="1"/>
</dbReference>
<evidence type="ECO:0000256" key="1">
    <source>
        <dbReference type="ARBA" id="ARBA00001554"/>
    </source>
</evidence>
<dbReference type="PANTHER" id="PTHR12599:SF8">
    <property type="entry name" value="PTERIN-4-ALPHA-CARBINOLAMINE DEHYDRATASE, CHLOROPLASTIC-RELATED"/>
    <property type="match status" value="1"/>
</dbReference>
<evidence type="ECO:0000256" key="4">
    <source>
        <dbReference type="ARBA" id="ARBA00023239"/>
    </source>
</evidence>
<dbReference type="AlphaFoldDB" id="A0AAV5DKG2"/>
<evidence type="ECO:0000256" key="3">
    <source>
        <dbReference type="ARBA" id="ARBA00013252"/>
    </source>
</evidence>
<name>A0AAV5DKG2_ELECO</name>
<dbReference type="Proteomes" id="UP001054889">
    <property type="component" value="Unassembled WGS sequence"/>
</dbReference>
<sequence length="128" mass="13295">MALALSLAPPPVAAGISGTTSFFLPPAAATARTGGGRSVGWRLLVEELQCIWKVRDEAGGQELVARINAALDGAGHPPAALLFEAPNQVRAELSTPSAGGLTVNDYIVAARIDQVKTVDLIPKKRAWA</sequence>
<evidence type="ECO:0000313" key="6">
    <source>
        <dbReference type="Proteomes" id="UP001054889"/>
    </source>
</evidence>
<evidence type="ECO:0000256" key="2">
    <source>
        <dbReference type="ARBA" id="ARBA00006472"/>
    </source>
</evidence>
<dbReference type="Gene3D" id="3.30.1360.20">
    <property type="entry name" value="Transcriptional coactivator/pterin dehydratase"/>
    <property type="match status" value="1"/>
</dbReference>
<organism evidence="5 6">
    <name type="scientific">Eleusine coracana subsp. coracana</name>
    <dbReference type="NCBI Taxonomy" id="191504"/>
    <lineage>
        <taxon>Eukaryota</taxon>
        <taxon>Viridiplantae</taxon>
        <taxon>Streptophyta</taxon>
        <taxon>Embryophyta</taxon>
        <taxon>Tracheophyta</taxon>
        <taxon>Spermatophyta</taxon>
        <taxon>Magnoliopsida</taxon>
        <taxon>Liliopsida</taxon>
        <taxon>Poales</taxon>
        <taxon>Poaceae</taxon>
        <taxon>PACMAD clade</taxon>
        <taxon>Chloridoideae</taxon>
        <taxon>Cynodonteae</taxon>
        <taxon>Eleusininae</taxon>
        <taxon>Eleusine</taxon>
    </lineage>
</organism>
<reference evidence="5" key="2">
    <citation type="submission" date="2021-12" db="EMBL/GenBank/DDBJ databases">
        <title>Resequencing data analysis of finger millet.</title>
        <authorList>
            <person name="Hatakeyama M."/>
            <person name="Aluri S."/>
            <person name="Balachadran M.T."/>
            <person name="Sivarajan S.R."/>
            <person name="Poveda L."/>
            <person name="Shimizu-Inatsugi R."/>
            <person name="Schlapbach R."/>
            <person name="Sreeman S.M."/>
            <person name="Shimizu K.K."/>
        </authorList>
    </citation>
    <scope>NUCLEOTIDE SEQUENCE</scope>
</reference>
<keyword evidence="6" id="KW-1185">Reference proteome</keyword>
<dbReference type="GO" id="GO:0008124">
    <property type="term" value="F:4-alpha-hydroxytetrahydrobiopterin dehydratase activity"/>
    <property type="evidence" value="ECO:0007669"/>
    <property type="project" value="UniProtKB-EC"/>
</dbReference>
<dbReference type="GO" id="GO:0006729">
    <property type="term" value="P:tetrahydrobiopterin biosynthetic process"/>
    <property type="evidence" value="ECO:0007669"/>
    <property type="project" value="InterPro"/>
</dbReference>
<accession>A0AAV5DKG2</accession>
<protein>
    <recommendedName>
        <fullName evidence="3">4a-hydroxytetrahydrobiopterin dehydratase</fullName>
        <ecNumber evidence="3">4.2.1.96</ecNumber>
    </recommendedName>
</protein>
<comment type="similarity">
    <text evidence="2">Belongs to the pterin-4-alpha-carbinolamine dehydratase family.</text>
</comment>
<dbReference type="EMBL" id="BQKI01000018">
    <property type="protein sequence ID" value="GJN10940.1"/>
    <property type="molecule type" value="Genomic_DNA"/>
</dbReference>
<dbReference type="SUPFAM" id="SSF55248">
    <property type="entry name" value="PCD-like"/>
    <property type="match status" value="1"/>
</dbReference>
<gene>
    <name evidence="5" type="primary">ga29090</name>
    <name evidence="5" type="ORF">PR202_ga29090</name>
</gene>
<dbReference type="GO" id="GO:0009536">
    <property type="term" value="C:plastid"/>
    <property type="evidence" value="ECO:0007669"/>
    <property type="project" value="TreeGrafter"/>
</dbReference>
<dbReference type="EC" id="4.2.1.96" evidence="3"/>
<dbReference type="InterPro" id="IPR036428">
    <property type="entry name" value="PCD_sf"/>
</dbReference>
<comment type="catalytic activity">
    <reaction evidence="1">
        <text>(4aS,6R)-4a-hydroxy-L-erythro-5,6,7,8-tetrahydrobiopterin = (6R)-L-erythro-6,7-dihydrobiopterin + H2O</text>
        <dbReference type="Rhea" id="RHEA:11920"/>
        <dbReference type="ChEBI" id="CHEBI:15377"/>
        <dbReference type="ChEBI" id="CHEBI:15642"/>
        <dbReference type="ChEBI" id="CHEBI:43120"/>
        <dbReference type="EC" id="4.2.1.96"/>
    </reaction>
</comment>
<reference evidence="5" key="1">
    <citation type="journal article" date="2018" name="DNA Res.">
        <title>Multiple hybrid de novo genome assembly of finger millet, an orphan allotetraploid crop.</title>
        <authorList>
            <person name="Hatakeyama M."/>
            <person name="Aluri S."/>
            <person name="Balachadran M.T."/>
            <person name="Sivarajan S.R."/>
            <person name="Patrignani A."/>
            <person name="Gruter S."/>
            <person name="Poveda L."/>
            <person name="Shimizu-Inatsugi R."/>
            <person name="Baeten J."/>
            <person name="Francoijs K.J."/>
            <person name="Nataraja K.N."/>
            <person name="Reddy Y.A.N."/>
            <person name="Phadnis S."/>
            <person name="Ravikumar R.L."/>
            <person name="Schlapbach R."/>
            <person name="Sreeman S.M."/>
            <person name="Shimizu K.K."/>
        </authorList>
    </citation>
    <scope>NUCLEOTIDE SEQUENCE</scope>
</reference>
<dbReference type="InterPro" id="IPR001533">
    <property type="entry name" value="Pterin_deHydtase"/>
</dbReference>
<proteinExistence type="inferred from homology"/>
<keyword evidence="4" id="KW-0456">Lyase</keyword>
<comment type="caution">
    <text evidence="5">The sequence shown here is derived from an EMBL/GenBank/DDBJ whole genome shotgun (WGS) entry which is preliminary data.</text>
</comment>